<dbReference type="GO" id="GO:0009081">
    <property type="term" value="P:branched-chain amino acid metabolic process"/>
    <property type="evidence" value="ECO:0007669"/>
    <property type="project" value="InterPro"/>
</dbReference>
<dbReference type="EMBL" id="CAJNJA010057997">
    <property type="protein sequence ID" value="CAE7864167.1"/>
    <property type="molecule type" value="Genomic_DNA"/>
</dbReference>
<dbReference type="InterPro" id="IPR043131">
    <property type="entry name" value="BCAT-like_N"/>
</dbReference>
<organism evidence="5 6">
    <name type="scientific">Symbiodinium necroappetens</name>
    <dbReference type="NCBI Taxonomy" id="1628268"/>
    <lineage>
        <taxon>Eukaryota</taxon>
        <taxon>Sar</taxon>
        <taxon>Alveolata</taxon>
        <taxon>Dinophyceae</taxon>
        <taxon>Suessiales</taxon>
        <taxon>Symbiodiniaceae</taxon>
        <taxon>Symbiodinium</taxon>
    </lineage>
</organism>
<keyword evidence="6" id="KW-1185">Reference proteome</keyword>
<dbReference type="InterPro" id="IPR036038">
    <property type="entry name" value="Aminotransferase-like"/>
</dbReference>
<evidence type="ECO:0000313" key="6">
    <source>
        <dbReference type="Proteomes" id="UP000601435"/>
    </source>
</evidence>
<reference evidence="5" key="1">
    <citation type="submission" date="2021-02" db="EMBL/GenBank/DDBJ databases">
        <authorList>
            <person name="Dougan E. K."/>
            <person name="Rhodes N."/>
            <person name="Thang M."/>
            <person name="Chan C."/>
        </authorList>
    </citation>
    <scope>NUCLEOTIDE SEQUENCE</scope>
</reference>
<proteinExistence type="inferred from homology"/>
<protein>
    <submittedName>
        <fullName evidence="5">IlvE protein</fullName>
    </submittedName>
</protein>
<evidence type="ECO:0000256" key="1">
    <source>
        <dbReference type="ARBA" id="ARBA00001933"/>
    </source>
</evidence>
<comment type="cofactor">
    <cofactor evidence="1">
        <name>pyridoxal 5'-phosphate</name>
        <dbReference type="ChEBI" id="CHEBI:597326"/>
    </cofactor>
</comment>
<dbReference type="InterPro" id="IPR005786">
    <property type="entry name" value="B_amino_transII"/>
</dbReference>
<feature type="region of interest" description="Disordered" evidence="4">
    <location>
        <begin position="1"/>
        <end position="25"/>
    </location>
</feature>
<evidence type="ECO:0000256" key="4">
    <source>
        <dbReference type="SAM" id="MobiDB-lite"/>
    </source>
</evidence>
<dbReference type="SUPFAM" id="SSF56752">
    <property type="entry name" value="D-aminoacid aminotransferase-like PLP-dependent enzymes"/>
    <property type="match status" value="1"/>
</dbReference>
<dbReference type="AlphaFoldDB" id="A0A813ADT7"/>
<comment type="similarity">
    <text evidence="2">Belongs to the class-IV pyridoxal-phosphate-dependent aminotransferase family.</text>
</comment>
<dbReference type="GO" id="GO:0004084">
    <property type="term" value="F:branched-chain-amino-acid transaminase activity"/>
    <property type="evidence" value="ECO:0007669"/>
    <property type="project" value="InterPro"/>
</dbReference>
<dbReference type="Gene3D" id="3.30.470.10">
    <property type="match status" value="1"/>
</dbReference>
<name>A0A813ADT7_9DINO</name>
<dbReference type="Proteomes" id="UP000601435">
    <property type="component" value="Unassembled WGS sequence"/>
</dbReference>
<dbReference type="PANTHER" id="PTHR42825">
    <property type="entry name" value="AMINO ACID AMINOTRANSFERASE"/>
    <property type="match status" value="1"/>
</dbReference>
<keyword evidence="3" id="KW-0663">Pyridoxal phosphate</keyword>
<dbReference type="PANTHER" id="PTHR42825:SF2">
    <property type="entry name" value="BRANCHED-CHAIN-AMINO-ACID AMINOTRANSFERASE 3, CHLOROPLASTIC-RELATED"/>
    <property type="match status" value="1"/>
</dbReference>
<accession>A0A813ADT7</accession>
<evidence type="ECO:0000313" key="5">
    <source>
        <dbReference type="EMBL" id="CAE7864167.1"/>
    </source>
</evidence>
<gene>
    <name evidence="5" type="primary">ilvE</name>
    <name evidence="5" type="ORF">SNEC2469_LOCUS27503</name>
</gene>
<comment type="caution">
    <text evidence="5">The sequence shown here is derived from an EMBL/GenBank/DDBJ whole genome shotgun (WGS) entry which is preliminary data.</text>
</comment>
<sequence>MEADHTATGSEELRAPPGCSGKDRRAKGQFAARRPNCPARCSVFRRGFSSTEWSGPAYNTPVFRKTKRNDLAEKWDNLGFSIRPLNGHVRYTWSDGSWDSGVFVPAPYQLMHINAGALHYGVSCFEGMKAFSCKDGKIRLLNPELNAKRMQKGAGALLMPEVPTDMFVTAVMEAVQRNKEFVPPYGNNASMYVRPLLFASGQMLGLAPLASEYTFFVTVLPAGGYFGKGSEVGVKAWFHMSHVGRRDELL</sequence>
<evidence type="ECO:0000256" key="3">
    <source>
        <dbReference type="ARBA" id="ARBA00022898"/>
    </source>
</evidence>
<dbReference type="OrthoDB" id="186626at2759"/>
<evidence type="ECO:0000256" key="2">
    <source>
        <dbReference type="ARBA" id="ARBA00009320"/>
    </source>
</evidence>